<reference evidence="10" key="1">
    <citation type="submission" date="2022-04" db="EMBL/GenBank/DDBJ databases">
        <title>A functionally conserved STORR gene fusion in Papaver species that diverged 16.8 million years ago.</title>
        <authorList>
            <person name="Catania T."/>
        </authorList>
    </citation>
    <scope>NUCLEOTIDE SEQUENCE</scope>
    <source>
        <strain evidence="10">S-188037</strain>
    </source>
</reference>
<feature type="region of interest" description="Disordered" evidence="7">
    <location>
        <begin position="655"/>
        <end position="676"/>
    </location>
</feature>
<keyword evidence="3" id="KW-0131">Cell cycle</keyword>
<keyword evidence="4" id="KW-0159">Chromosome partition</keyword>
<dbReference type="InterPro" id="IPR006910">
    <property type="entry name" value="Rad21_Rec8_N"/>
</dbReference>
<feature type="domain" description="Rad21/Rec8-like protein C-terminal eukaryotic" evidence="8">
    <location>
        <begin position="1155"/>
        <end position="1200"/>
    </location>
</feature>
<evidence type="ECO:0000256" key="3">
    <source>
        <dbReference type="ARBA" id="ARBA00022776"/>
    </source>
</evidence>
<evidence type="ECO:0000256" key="7">
    <source>
        <dbReference type="SAM" id="MobiDB-lite"/>
    </source>
</evidence>
<proteinExistence type="inferred from homology"/>
<dbReference type="PANTHER" id="PTHR12585:SF69">
    <property type="entry name" value="FI11703P"/>
    <property type="match status" value="1"/>
</dbReference>
<dbReference type="InterPro" id="IPR039781">
    <property type="entry name" value="Rad21/Rec8-like"/>
</dbReference>
<evidence type="ECO:0000259" key="9">
    <source>
        <dbReference type="Pfam" id="PF04825"/>
    </source>
</evidence>
<dbReference type="PANTHER" id="PTHR12585">
    <property type="entry name" value="SCC1 / RAD21 FAMILY MEMBER"/>
    <property type="match status" value="1"/>
</dbReference>
<feature type="compositionally biased region" description="Polar residues" evidence="7">
    <location>
        <begin position="382"/>
        <end position="391"/>
    </location>
</feature>
<dbReference type="SUPFAM" id="SSF46785">
    <property type="entry name" value="Winged helix' DNA-binding domain"/>
    <property type="match status" value="1"/>
</dbReference>
<dbReference type="Pfam" id="PF04825">
    <property type="entry name" value="Rad21_Rec8_N"/>
    <property type="match status" value="1"/>
</dbReference>
<feature type="domain" description="Rad21/Rec8-like protein N-terminal" evidence="9">
    <location>
        <begin position="1"/>
        <end position="101"/>
    </location>
</feature>
<dbReference type="Proteomes" id="UP001202328">
    <property type="component" value="Unassembled WGS sequence"/>
</dbReference>
<dbReference type="GO" id="GO:0007062">
    <property type="term" value="P:sister chromatid cohesion"/>
    <property type="evidence" value="ECO:0007669"/>
    <property type="project" value="InterPro"/>
</dbReference>
<keyword evidence="11" id="KW-1185">Reference proteome</keyword>
<gene>
    <name evidence="10" type="ORF">MKW98_030044</name>
</gene>
<feature type="compositionally biased region" description="Acidic residues" evidence="7">
    <location>
        <begin position="1092"/>
        <end position="1108"/>
    </location>
</feature>
<dbReference type="Gene3D" id="1.10.10.580">
    <property type="entry name" value="Structural maintenance of chromosome 1. Chain E"/>
    <property type="match status" value="1"/>
</dbReference>
<dbReference type="FunFam" id="1.10.10.580:FF:000002">
    <property type="entry name" value="Sister chromatid cohesion 1 protein 4"/>
    <property type="match status" value="1"/>
</dbReference>
<accession>A0AAD4XRK1</accession>
<evidence type="ECO:0000256" key="2">
    <source>
        <dbReference type="ARBA" id="ARBA00009870"/>
    </source>
</evidence>
<feature type="region of interest" description="Disordered" evidence="7">
    <location>
        <begin position="1031"/>
        <end position="1062"/>
    </location>
</feature>
<dbReference type="GO" id="GO:1990414">
    <property type="term" value="P:replication-born double-strand break repair via sister chromatid exchange"/>
    <property type="evidence" value="ECO:0007669"/>
    <property type="project" value="TreeGrafter"/>
</dbReference>
<sequence>MFYSQFILAKKGPLGTIWIAAHLERKLRKNQVADTDIGVSVDSILFPDVPIALRLSSHLLLGVVRIYSRKVNYLFHDCSEALLQVKQAFRSTAVDLPPEESTAPYHSITLPETFDLDDFELPDNDIQGNYVDHHVSTREQITLQDTMEGVVYSTSQFGLDERFGDGDTSQIGLDLEEDLFLDKGSPSRSTAVLVEMDEDPQASGQAMTPYTPGQAMTPYPDIDMDDEENRFGEDRAAEASEHMLVDINGEPIDSDIQIQIEADEPSWGLIGGEKVPSTPGLVDEDVSANGHVQEVTCDPQLGSENCDSVNLVDKENIGSPSHISNHQNEDKNIELESTDVLMSNGDDRSNFGKEQVVQDKQHEDSPSTVVASDPVPSDPAGTMSSPTSVLVEQTKPVSPASECIDRPIPASEPNPSLGIIDENCTLVNDSVSHKETVEPQNAISATDAVGSDGPEKTKGGDACAELENADISTAVTFSNKFMLHACKTIQNQPDTVSSLGDASAVVQGEGENVTMEFIRSDDVQKGLTNSNEQLDANIRKNDNEEASELPASSDLPAPEILLSAAPEAFPDVPGVLLAESSPRKEVAREGSGDEMGSLLKRKRDMIESTPVLPDESAADLTGDAQTKRSLDSVPDDDDLLSSILVGRKSSVFKMKPTPVQPEIPAPKRRRATPRVSVPKRKVLIDDSMVLHGDIIRQQLTTTEDIRRLRKKAPCTRPEIWMIEKLLLEEDFFSEPLFTGMHADLIDLHNGIFDISAVRITEIDANQAPREGANVEALSIGKDPNKEDNVEDKDDRALEPTETLLHSENELHEENLFNALENQEQTEILTDDQVVDGSCMEVDVANTEVAGTEQNNFDTSSVSLPMDKEVILENNEKLGKPIEEDDATYAAGQNHDCSTPTEGVLIQKDGSYAQESENGGLVETTPTNIPQEGLLENGNCEYNEASVASDNVNPSSEIDDHGKIEIERSELEVVVEDEAVTEKVTVEDRSSEIDDHGKIEIERSELEVVVEDETVTEKVTVEDGSSALDVISSEEPQRDQLCPSEVNGDEDAPLYRESDVGRSMDEECNALDTTMREPVDTENTMEDIDTEFLNFDDNEVEEEDEEDNDMPNTEEQPRIQENSGWSSRTRSVAKYLQTIFDKELANGEVRKVIPVDNLLSGKTRKEASRMFFETLVLKTRDYIHVEQEQPFANINIKPKGKLMKSDFGYMLH</sequence>
<dbReference type="InterPro" id="IPR036390">
    <property type="entry name" value="WH_DNA-bd_sf"/>
</dbReference>
<comment type="subcellular location">
    <subcellularLocation>
        <location evidence="1">Nucleus</location>
    </subcellularLocation>
</comment>
<evidence type="ECO:0000259" key="8">
    <source>
        <dbReference type="Pfam" id="PF04824"/>
    </source>
</evidence>
<evidence type="ECO:0000256" key="5">
    <source>
        <dbReference type="ARBA" id="ARBA00023242"/>
    </source>
</evidence>
<keyword evidence="5" id="KW-0539">Nucleus</keyword>
<evidence type="ECO:0000256" key="4">
    <source>
        <dbReference type="ARBA" id="ARBA00022829"/>
    </source>
</evidence>
<name>A0AAD4XRK1_9MAGN</name>
<feature type="region of interest" description="Disordered" evidence="7">
    <location>
        <begin position="1092"/>
        <end position="1126"/>
    </location>
</feature>
<comment type="similarity">
    <text evidence="2">Belongs to the rad21 family.</text>
</comment>
<dbReference type="Pfam" id="PF04824">
    <property type="entry name" value="Rad21_Rec8"/>
    <property type="match status" value="1"/>
</dbReference>
<feature type="region of interest" description="Disordered" evidence="7">
    <location>
        <begin position="342"/>
        <end position="416"/>
    </location>
</feature>
<dbReference type="InterPro" id="IPR023093">
    <property type="entry name" value="ScpA-like_C"/>
</dbReference>
<evidence type="ECO:0008006" key="12">
    <source>
        <dbReference type="Google" id="ProtNLM"/>
    </source>
</evidence>
<keyword evidence="3" id="KW-0132">Cell division</keyword>
<dbReference type="GO" id="GO:0003682">
    <property type="term" value="F:chromatin binding"/>
    <property type="evidence" value="ECO:0007669"/>
    <property type="project" value="TreeGrafter"/>
</dbReference>
<dbReference type="AlphaFoldDB" id="A0AAD4XRK1"/>
<feature type="region of interest" description="Disordered" evidence="7">
    <location>
        <begin position="608"/>
        <end position="633"/>
    </location>
</feature>
<feature type="compositionally biased region" description="Basic and acidic residues" evidence="7">
    <location>
        <begin position="345"/>
        <end position="365"/>
    </location>
</feature>
<comment type="subunit">
    <text evidence="6">Component of the cohesin complex.</text>
</comment>
<evidence type="ECO:0000256" key="6">
    <source>
        <dbReference type="ARBA" id="ARBA00064543"/>
    </source>
</evidence>
<dbReference type="InterPro" id="IPR006909">
    <property type="entry name" value="Rad21/Rec8_C_eu"/>
</dbReference>
<dbReference type="CDD" id="cd21793">
    <property type="entry name" value="Rad21_Rec8_M_AtSYN1-like"/>
    <property type="match status" value="1"/>
</dbReference>
<evidence type="ECO:0000313" key="11">
    <source>
        <dbReference type="Proteomes" id="UP001202328"/>
    </source>
</evidence>
<dbReference type="EMBL" id="JAJJMB010005117">
    <property type="protein sequence ID" value="KAI3940725.1"/>
    <property type="molecule type" value="Genomic_DNA"/>
</dbReference>
<dbReference type="GO" id="GO:0005634">
    <property type="term" value="C:nucleus"/>
    <property type="evidence" value="ECO:0007669"/>
    <property type="project" value="UniProtKB-SubCell"/>
</dbReference>
<dbReference type="GO" id="GO:0007059">
    <property type="term" value="P:chromosome segregation"/>
    <property type="evidence" value="ECO:0007669"/>
    <property type="project" value="UniProtKB-KW"/>
</dbReference>
<organism evidence="10 11">
    <name type="scientific">Papaver atlanticum</name>
    <dbReference type="NCBI Taxonomy" id="357466"/>
    <lineage>
        <taxon>Eukaryota</taxon>
        <taxon>Viridiplantae</taxon>
        <taxon>Streptophyta</taxon>
        <taxon>Embryophyta</taxon>
        <taxon>Tracheophyta</taxon>
        <taxon>Spermatophyta</taxon>
        <taxon>Magnoliopsida</taxon>
        <taxon>Ranunculales</taxon>
        <taxon>Papaveraceae</taxon>
        <taxon>Papaveroideae</taxon>
        <taxon>Papaver</taxon>
    </lineage>
</organism>
<feature type="region of interest" description="Disordered" evidence="7">
    <location>
        <begin position="434"/>
        <end position="461"/>
    </location>
</feature>
<keyword evidence="3" id="KW-0498">Mitosis</keyword>
<feature type="compositionally biased region" description="Basic and acidic residues" evidence="7">
    <location>
        <begin position="1052"/>
        <end position="1062"/>
    </location>
</feature>
<dbReference type="GO" id="GO:0008278">
    <property type="term" value="C:cohesin complex"/>
    <property type="evidence" value="ECO:0007669"/>
    <property type="project" value="InterPro"/>
</dbReference>
<protein>
    <recommendedName>
        <fullName evidence="12">Sister chromatid cohesion 1 protein 4-like</fullName>
    </recommendedName>
</protein>
<evidence type="ECO:0000313" key="10">
    <source>
        <dbReference type="EMBL" id="KAI3940725.1"/>
    </source>
</evidence>
<comment type="caution">
    <text evidence="10">The sequence shown here is derived from an EMBL/GenBank/DDBJ whole genome shotgun (WGS) entry which is preliminary data.</text>
</comment>
<feature type="compositionally biased region" description="Basic residues" evidence="7">
    <location>
        <begin position="666"/>
        <end position="676"/>
    </location>
</feature>
<evidence type="ECO:0000256" key="1">
    <source>
        <dbReference type="ARBA" id="ARBA00004123"/>
    </source>
</evidence>